<evidence type="ECO:0000313" key="2">
    <source>
        <dbReference type="EMBL" id="KAJ6973812.1"/>
    </source>
</evidence>
<comment type="caution">
    <text evidence="2">The sequence shown here is derived from an EMBL/GenBank/DDBJ whole genome shotgun (WGS) entry which is preliminary data.</text>
</comment>
<keyword evidence="1" id="KW-0472">Membrane</keyword>
<name>A0AAD6LVA4_9ROSI</name>
<keyword evidence="1" id="KW-1133">Transmembrane helix</keyword>
<protein>
    <submittedName>
        <fullName evidence="2">Uncharacterized protein</fullName>
    </submittedName>
</protein>
<feature type="transmembrane region" description="Helical" evidence="1">
    <location>
        <begin position="216"/>
        <end position="236"/>
    </location>
</feature>
<keyword evidence="1" id="KW-0812">Transmembrane</keyword>
<dbReference type="AlphaFoldDB" id="A0AAD6LVA4"/>
<dbReference type="EMBL" id="JAQIZT010000014">
    <property type="protein sequence ID" value="KAJ6973812.1"/>
    <property type="molecule type" value="Genomic_DNA"/>
</dbReference>
<proteinExistence type="predicted"/>
<reference evidence="2" key="1">
    <citation type="journal article" date="2023" name="Mol. Ecol. Resour.">
        <title>Chromosome-level genome assembly of a triploid poplar Populus alba 'Berolinensis'.</title>
        <authorList>
            <person name="Chen S."/>
            <person name="Yu Y."/>
            <person name="Wang X."/>
            <person name="Wang S."/>
            <person name="Zhang T."/>
            <person name="Zhou Y."/>
            <person name="He R."/>
            <person name="Meng N."/>
            <person name="Wang Y."/>
            <person name="Liu W."/>
            <person name="Liu Z."/>
            <person name="Liu J."/>
            <person name="Guo Q."/>
            <person name="Huang H."/>
            <person name="Sederoff R.R."/>
            <person name="Wang G."/>
            <person name="Qu G."/>
            <person name="Chen S."/>
        </authorList>
    </citation>
    <scope>NUCLEOTIDE SEQUENCE</scope>
    <source>
        <strain evidence="2">SC-2020</strain>
    </source>
</reference>
<gene>
    <name evidence="2" type="ORF">NC653_033976</name>
</gene>
<accession>A0AAD6LVA4</accession>
<dbReference type="Proteomes" id="UP001164929">
    <property type="component" value="Chromosome 14"/>
</dbReference>
<organism evidence="2 3">
    <name type="scientific">Populus alba x Populus x berolinensis</name>
    <dbReference type="NCBI Taxonomy" id="444605"/>
    <lineage>
        <taxon>Eukaryota</taxon>
        <taxon>Viridiplantae</taxon>
        <taxon>Streptophyta</taxon>
        <taxon>Embryophyta</taxon>
        <taxon>Tracheophyta</taxon>
        <taxon>Spermatophyta</taxon>
        <taxon>Magnoliopsida</taxon>
        <taxon>eudicotyledons</taxon>
        <taxon>Gunneridae</taxon>
        <taxon>Pentapetalae</taxon>
        <taxon>rosids</taxon>
        <taxon>fabids</taxon>
        <taxon>Malpighiales</taxon>
        <taxon>Salicaceae</taxon>
        <taxon>Saliceae</taxon>
        <taxon>Populus</taxon>
    </lineage>
</organism>
<evidence type="ECO:0000256" key="1">
    <source>
        <dbReference type="SAM" id="Phobius"/>
    </source>
</evidence>
<keyword evidence="3" id="KW-1185">Reference proteome</keyword>
<evidence type="ECO:0000313" key="3">
    <source>
        <dbReference type="Proteomes" id="UP001164929"/>
    </source>
</evidence>
<sequence>MEALLLLLHAIGYYGPRGWSGAASRSYALPARVAVSWWVDKVGLLVSTPAGLFSLAVIIRVEDVAIGDAFSISTSGVRPDMLGFFEPLMCTSLAFPVGLKWLVTQLIFFHVYCCLTELLLPLETKVMLSGPSRIPLWLLSNAALGRLIVADEVSSLLVPLLYQPLSRESMLFRFATEELCYGLEAGRVLLHAAYDIFCMGAAAVLMQSYPAGALSLLYMGAVFFGSTLLVLLLFYAECFVPGFLRWG</sequence>